<gene>
    <name evidence="1" type="ORF">SAMN04488085_12328</name>
</gene>
<reference evidence="1 2" key="1">
    <citation type="submission" date="2016-10" db="EMBL/GenBank/DDBJ databases">
        <authorList>
            <person name="de Groot N.N."/>
        </authorList>
    </citation>
    <scope>NUCLEOTIDE SEQUENCE [LARGE SCALE GENOMIC DNA]</scope>
    <source>
        <strain evidence="1 2">DSM 45317</strain>
    </source>
</reference>
<organism evidence="1 2">
    <name type="scientific">Geodermatophilus ruber</name>
    <dbReference type="NCBI Taxonomy" id="504800"/>
    <lineage>
        <taxon>Bacteria</taxon>
        <taxon>Bacillati</taxon>
        <taxon>Actinomycetota</taxon>
        <taxon>Actinomycetes</taxon>
        <taxon>Geodermatophilales</taxon>
        <taxon>Geodermatophilaceae</taxon>
        <taxon>Geodermatophilus</taxon>
    </lineage>
</organism>
<evidence type="ECO:0000313" key="1">
    <source>
        <dbReference type="EMBL" id="SFL93270.1"/>
    </source>
</evidence>
<evidence type="ECO:0000313" key="2">
    <source>
        <dbReference type="Proteomes" id="UP000199152"/>
    </source>
</evidence>
<protein>
    <submittedName>
        <fullName evidence="1">Uncharacterized protein</fullName>
    </submittedName>
</protein>
<name>A0A1I4LQK7_9ACTN</name>
<keyword evidence="2" id="KW-1185">Reference proteome</keyword>
<accession>A0A1I4LQK7</accession>
<dbReference type="InParanoid" id="A0A1I4LQK7"/>
<dbReference type="EMBL" id="FOSW01000023">
    <property type="protein sequence ID" value="SFL93270.1"/>
    <property type="molecule type" value="Genomic_DNA"/>
</dbReference>
<sequence length="257" mass="26583">MPAERLTVSATAGRGRRPGALTTVLTVSLTVAAMPTGAAQARPGGAGDHFFFAGAGNTSGVASEQFWFGDPGDQVYVGDCARNGRDDVMVRHAPAPPPASGFGDGLHRMGAGIAPGAYRSSAVGGFCYWERLSGFGGTLDDIIANGIGSPEIVTLEAGDAGFDSRGCGTWQPLGATYPPSPQTVFGEGTFQVGTHIAPSTYRADGVADSCYWERLSNFSREWIDGVIANEIGSTMVTIAPTDAGFSSFECGTWTRVG</sequence>
<dbReference type="STRING" id="504800.SAMN04488085_12328"/>
<proteinExistence type="predicted"/>
<dbReference type="Proteomes" id="UP000199152">
    <property type="component" value="Unassembled WGS sequence"/>
</dbReference>
<dbReference type="AlphaFoldDB" id="A0A1I4LQK7"/>